<evidence type="ECO:0000313" key="4">
    <source>
        <dbReference type="Proteomes" id="UP000694383"/>
    </source>
</evidence>
<feature type="compositionally biased region" description="Low complexity" evidence="2">
    <location>
        <begin position="228"/>
        <end position="242"/>
    </location>
</feature>
<evidence type="ECO:0000256" key="1">
    <source>
        <dbReference type="ARBA" id="ARBA00022553"/>
    </source>
</evidence>
<dbReference type="AlphaFoldDB" id="A0A8C7YS29"/>
<dbReference type="Ensembl" id="ENSOSIT00000033749.1">
    <property type="protein sequence ID" value="ENSOSIP00000032019.1"/>
    <property type="gene ID" value="ENSOSIG00000016336.1"/>
</dbReference>
<feature type="compositionally biased region" description="Acidic residues" evidence="2">
    <location>
        <begin position="754"/>
        <end position="766"/>
    </location>
</feature>
<organism evidence="3 4">
    <name type="scientific">Oryzias sinensis</name>
    <name type="common">Chinese medaka</name>
    <dbReference type="NCBI Taxonomy" id="183150"/>
    <lineage>
        <taxon>Eukaryota</taxon>
        <taxon>Metazoa</taxon>
        <taxon>Chordata</taxon>
        <taxon>Craniata</taxon>
        <taxon>Vertebrata</taxon>
        <taxon>Euteleostomi</taxon>
        <taxon>Actinopterygii</taxon>
        <taxon>Neopterygii</taxon>
        <taxon>Teleostei</taxon>
        <taxon>Neoteleostei</taxon>
        <taxon>Acanthomorphata</taxon>
        <taxon>Ovalentaria</taxon>
        <taxon>Atherinomorphae</taxon>
        <taxon>Beloniformes</taxon>
        <taxon>Adrianichthyidae</taxon>
        <taxon>Oryziinae</taxon>
        <taxon>Oryzias</taxon>
    </lineage>
</organism>
<reference evidence="3" key="2">
    <citation type="submission" date="2025-09" db="UniProtKB">
        <authorList>
            <consortium name="Ensembl"/>
        </authorList>
    </citation>
    <scope>IDENTIFICATION</scope>
</reference>
<feature type="compositionally biased region" description="Polar residues" evidence="2">
    <location>
        <begin position="955"/>
        <end position="967"/>
    </location>
</feature>
<feature type="compositionally biased region" description="Basic and acidic residues" evidence="2">
    <location>
        <begin position="802"/>
        <end position="817"/>
    </location>
</feature>
<keyword evidence="1" id="KW-0597">Phosphoprotein</keyword>
<dbReference type="Proteomes" id="UP000694383">
    <property type="component" value="Unplaced"/>
</dbReference>
<feature type="compositionally biased region" description="Basic and acidic residues" evidence="2">
    <location>
        <begin position="856"/>
        <end position="876"/>
    </location>
</feature>
<dbReference type="InterPro" id="IPR026642">
    <property type="entry name" value="Glcci1/FAM117"/>
</dbReference>
<feature type="region of interest" description="Disordered" evidence="2">
    <location>
        <begin position="475"/>
        <end position="494"/>
    </location>
</feature>
<sequence>MSGRSAQGRAAAGLLPLKATVPFRLASKPRPPTSRRDGKSAGKTKSHQLSSGMRRTMSLDAIVGPYLQGHWPKEPEGPSSQPRKDKSTQTPDSWVEKSQSRNGNIHKRSASWGSAEHLREISKLKQHLQQCSKPAVSGGHEKDRQGSYPHGSCSLGVTQHQPVPMPLTPLSTLVPPLRCSVEGLNQELEGMFISQPLLPQHRFLEIPDGHRAPVPSNGSSGGSQTDRTITPISPSSTPSSPFSSPSYICTSLSNCVDTDLDTQQEGKEMCLLSPSSSLNEAEPSLPLLISSSPGPNKSCCFQREPPEGCEKVKVWEEISAPLQSKPTPVSSCPDPNKVNFTPHGGSAFCPVSLLKPLLPSMDLLFRSLAVSPTGSCSSQGTSAFQEPGPSSVRYSARLRRKSAEAQTPQDIVRRSQRQKIRESISKKSLPPIKRRTASIRNVNASAASSILISDGDTPRHLLRNILQTEPLKSPVVHKRGPTKEPELSSPGDGITRTHPSIELSGLDLPDLTFRNAESTIKVLGRKRPRRSLNITAFEKRLKDGDDDEEREHLSGDHSSLSLSSSTSLSLKTPFVDIRTEKKVGLRRRVSSRRKVTEEEFGAAIDKQIGGVHHSGLAEKTLGDTAHIEGFTLGLSKLGEPDITTDIVTCSTALYNQQDAMTSNFSMLANQDKSTVLASQLQREIEQSCLRKGDSVHADAGEAEAGIKPEHIEAEGQSGESNNQSDSVPELSEPEEEEGAAGSPTKEESGAIQSEDVETSSQDEEEAAAPHSQTEEEGERPTDSQTEEEGERPTDPQTEEEGERPTDSHTEEEGERPTDSQTEEEGERPTDSQTEEEGERPTDSHTEEDAAEASSPEEEHADPRSHSDQDDQIRTDFADFQDEASGQSKNVEAESSSEEDENAAQCQSEDFSSGAEEVEEEREQPESGLEHITRQADGFTRTFILPVSEVGQDLAQTTAAGWSNPQYKTKTRLEVGSPDSSWKSGRAQAAVQESVAGREEPFHLLGLTQDIEDDQHQSDSPPEEAQDQDAAEQEEEWEDEDDGEESHG</sequence>
<dbReference type="Pfam" id="PF15388">
    <property type="entry name" value="FAM117"/>
    <property type="match status" value="1"/>
</dbReference>
<feature type="region of interest" description="Disordered" evidence="2">
    <location>
        <begin position="955"/>
        <end position="1047"/>
    </location>
</feature>
<feature type="region of interest" description="Disordered" evidence="2">
    <location>
        <begin position="207"/>
        <end position="242"/>
    </location>
</feature>
<reference evidence="3" key="1">
    <citation type="submission" date="2025-08" db="UniProtKB">
        <authorList>
            <consortium name="Ensembl"/>
        </authorList>
    </citation>
    <scope>IDENTIFICATION</scope>
</reference>
<protein>
    <submittedName>
        <fullName evidence="3">Uncharacterized protein</fullName>
    </submittedName>
</protein>
<evidence type="ECO:0000256" key="2">
    <source>
        <dbReference type="SAM" id="MobiDB-lite"/>
    </source>
</evidence>
<name>A0A8C7YS29_9TELE</name>
<feature type="compositionally biased region" description="Polar residues" evidence="2">
    <location>
        <begin position="216"/>
        <end position="227"/>
    </location>
</feature>
<feature type="region of interest" description="Disordered" evidence="2">
    <location>
        <begin position="542"/>
        <end position="564"/>
    </location>
</feature>
<accession>A0A8C7YS29</accession>
<feature type="region of interest" description="Disordered" evidence="2">
    <location>
        <begin position="400"/>
        <end position="423"/>
    </location>
</feature>
<feature type="compositionally biased region" description="Low complexity" evidence="2">
    <location>
        <begin position="1"/>
        <end position="13"/>
    </location>
</feature>
<feature type="region of interest" description="Disordered" evidence="2">
    <location>
        <begin position="712"/>
        <end position="934"/>
    </location>
</feature>
<dbReference type="PANTHER" id="PTHR14972">
    <property type="entry name" value="AGAP011572-PA"/>
    <property type="match status" value="1"/>
</dbReference>
<feature type="compositionally biased region" description="Basic and acidic residues" evidence="2">
    <location>
        <begin position="923"/>
        <end position="933"/>
    </location>
</feature>
<evidence type="ECO:0000313" key="3">
    <source>
        <dbReference type="Ensembl" id="ENSOSIP00000032019.1"/>
    </source>
</evidence>
<proteinExistence type="predicted"/>
<keyword evidence="4" id="KW-1185">Reference proteome</keyword>
<feature type="compositionally biased region" description="Polar residues" evidence="2">
    <location>
        <begin position="717"/>
        <end position="726"/>
    </location>
</feature>
<feature type="compositionally biased region" description="Basic and acidic residues" evidence="2">
    <location>
        <begin position="71"/>
        <end position="87"/>
    </location>
</feature>
<feature type="region of interest" description="Disordered" evidence="2">
    <location>
        <begin position="1"/>
        <end position="160"/>
    </location>
</feature>
<dbReference type="GeneTree" id="ENSGT00950000183046"/>
<feature type="compositionally biased region" description="Basic and acidic residues" evidence="2">
    <location>
        <begin position="838"/>
        <end position="847"/>
    </location>
</feature>
<dbReference type="PANTHER" id="PTHR14972:SF7">
    <property type="entry name" value="PROTEIN FAM117A"/>
    <property type="match status" value="1"/>
</dbReference>
<feature type="compositionally biased region" description="Acidic residues" evidence="2">
    <location>
        <begin position="1020"/>
        <end position="1047"/>
    </location>
</feature>